<evidence type="ECO:0000313" key="2">
    <source>
        <dbReference type="EMBL" id="SDI69709.1"/>
    </source>
</evidence>
<keyword evidence="1" id="KW-0732">Signal</keyword>
<keyword evidence="3" id="KW-1185">Reference proteome</keyword>
<evidence type="ECO:0000313" key="3">
    <source>
        <dbReference type="Proteomes" id="UP000199636"/>
    </source>
</evidence>
<organism evidence="2 3">
    <name type="scientific">Pseudomonas panipatensis</name>
    <dbReference type="NCBI Taxonomy" id="428992"/>
    <lineage>
        <taxon>Bacteria</taxon>
        <taxon>Pseudomonadati</taxon>
        <taxon>Pseudomonadota</taxon>
        <taxon>Gammaproteobacteria</taxon>
        <taxon>Pseudomonadales</taxon>
        <taxon>Pseudomonadaceae</taxon>
        <taxon>Pseudomonas</taxon>
    </lineage>
</organism>
<dbReference type="Proteomes" id="UP000199636">
    <property type="component" value="Unassembled WGS sequence"/>
</dbReference>
<proteinExistence type="predicted"/>
<gene>
    <name evidence="2" type="ORF">SAMN05216272_11651</name>
</gene>
<sequence>MSHLSRLSIPALSLVALLAGCAGPMPKPDPSEAWVSLGEETPNVLMAEKLDGMNLSDGRFFEVPAGAHDLEVQLYDNSDSNAQEVCDATLRYDGFVPGARYHLQETSLGREFQARLYDAKGKQVAETDNFRCIPG</sequence>
<reference evidence="3" key="1">
    <citation type="submission" date="2016-10" db="EMBL/GenBank/DDBJ databases">
        <authorList>
            <person name="Varghese N."/>
            <person name="Submissions S."/>
        </authorList>
    </citation>
    <scope>NUCLEOTIDE SEQUENCE [LARGE SCALE GENOMIC DNA]</scope>
    <source>
        <strain evidence="3">CCM 7469</strain>
    </source>
</reference>
<accession>A0A1G8MNV5</accession>
<evidence type="ECO:0000256" key="1">
    <source>
        <dbReference type="SAM" id="SignalP"/>
    </source>
</evidence>
<dbReference type="PROSITE" id="PS51257">
    <property type="entry name" value="PROKAR_LIPOPROTEIN"/>
    <property type="match status" value="1"/>
</dbReference>
<dbReference type="RefSeq" id="WP_090268035.1">
    <property type="nucleotide sequence ID" value="NZ_FNDS01000016.1"/>
</dbReference>
<name>A0A1G8MNV5_9PSED</name>
<dbReference type="OrthoDB" id="6997359at2"/>
<feature type="chain" id="PRO_5011678429" description="Lipoprotein" evidence="1">
    <location>
        <begin position="23"/>
        <end position="135"/>
    </location>
</feature>
<protein>
    <recommendedName>
        <fullName evidence="4">Lipoprotein</fullName>
    </recommendedName>
</protein>
<dbReference type="AlphaFoldDB" id="A0A1G8MNV5"/>
<evidence type="ECO:0008006" key="4">
    <source>
        <dbReference type="Google" id="ProtNLM"/>
    </source>
</evidence>
<dbReference type="EMBL" id="FNDS01000016">
    <property type="protein sequence ID" value="SDI69709.1"/>
    <property type="molecule type" value="Genomic_DNA"/>
</dbReference>
<feature type="signal peptide" evidence="1">
    <location>
        <begin position="1"/>
        <end position="22"/>
    </location>
</feature>